<dbReference type="Gene3D" id="3.30.310.110">
    <property type="entry name" value="XisI-like"/>
    <property type="match status" value="1"/>
</dbReference>
<dbReference type="InterPro" id="IPR035943">
    <property type="entry name" value="XisI-like_sf"/>
</dbReference>
<evidence type="ECO:0000313" key="2">
    <source>
        <dbReference type="Proteomes" id="UP000662314"/>
    </source>
</evidence>
<proteinExistence type="predicted"/>
<comment type="caution">
    <text evidence="1">The sequence shown here is derived from an EMBL/GenBank/DDBJ whole genome shotgun (WGS) entry which is preliminary data.</text>
</comment>
<name>A0A8J7IK54_9NOST</name>
<sequence>MDKLAKYREIVRKVISEYATHKPDRGQIDTGAVIDSERDRYQVLQVGWDGIRRVHGCTVHIDIIGDKVWIQYDGSSYPVAEALMEAGIPREDIVLGFHPENLRQHTGFAIS</sequence>
<keyword evidence="2" id="KW-1185">Reference proteome</keyword>
<organism evidence="1 2">
    <name type="scientific">Dendronalium phyllosphericum CENA369</name>
    <dbReference type="NCBI Taxonomy" id="1725256"/>
    <lineage>
        <taxon>Bacteria</taxon>
        <taxon>Bacillati</taxon>
        <taxon>Cyanobacteriota</taxon>
        <taxon>Cyanophyceae</taxon>
        <taxon>Nostocales</taxon>
        <taxon>Nostocaceae</taxon>
        <taxon>Dendronalium</taxon>
        <taxon>Dendronalium phyllosphericum</taxon>
    </lineage>
</organism>
<dbReference type="Proteomes" id="UP000662314">
    <property type="component" value="Unassembled WGS sequence"/>
</dbReference>
<dbReference type="RefSeq" id="WP_214436480.1">
    <property type="nucleotide sequence ID" value="NZ_CAWPUQ010000229.1"/>
</dbReference>
<accession>A0A8J7IK54</accession>
<dbReference type="SUPFAM" id="SSF143847">
    <property type="entry name" value="XisI-like"/>
    <property type="match status" value="1"/>
</dbReference>
<dbReference type="CDD" id="cd16382">
    <property type="entry name" value="XisI-like"/>
    <property type="match status" value="1"/>
</dbReference>
<dbReference type="EMBL" id="JAECZA010000293">
    <property type="protein sequence ID" value="MBH8577791.1"/>
    <property type="molecule type" value="Genomic_DNA"/>
</dbReference>
<evidence type="ECO:0000313" key="1">
    <source>
        <dbReference type="EMBL" id="MBH8577791.1"/>
    </source>
</evidence>
<dbReference type="AlphaFoldDB" id="A0A8J7IK54"/>
<dbReference type="Pfam" id="PF08869">
    <property type="entry name" value="XisI"/>
    <property type="match status" value="1"/>
</dbReference>
<reference evidence="1 2" key="1">
    <citation type="journal article" date="2021" name="Int. J. Syst. Evol. Microbiol.">
        <title>Amazonocrinis nigriterrae gen. nov., sp. nov., Atlanticothrix silvestris gen. nov., sp. nov. and Dendronalium phyllosphericum gen. nov., sp. nov., nostocacean cyanobacteria from Brazilian environments.</title>
        <authorList>
            <person name="Alvarenga D.O."/>
            <person name="Andreote A.P.D."/>
            <person name="Branco L.H.Z."/>
            <person name="Delbaje E."/>
            <person name="Cruz R.B."/>
            <person name="Varani A.M."/>
            <person name="Fiore M.F."/>
        </authorList>
    </citation>
    <scope>NUCLEOTIDE SEQUENCE [LARGE SCALE GENOMIC DNA]</scope>
    <source>
        <strain evidence="1 2">CENA369</strain>
    </source>
</reference>
<gene>
    <name evidence="1" type="ORF">I8752_33480</name>
</gene>
<protein>
    <submittedName>
        <fullName evidence="1">XisI protein</fullName>
    </submittedName>
</protein>
<dbReference type="InterPro" id="IPR014968">
    <property type="entry name" value="XisI"/>
</dbReference>